<evidence type="ECO:0000256" key="1">
    <source>
        <dbReference type="SAM" id="Phobius"/>
    </source>
</evidence>
<keyword evidence="1" id="KW-1133">Transmembrane helix</keyword>
<dbReference type="EMBL" id="BAAAES010000004">
    <property type="protein sequence ID" value="GAA0661414.1"/>
    <property type="molecule type" value="Genomic_DNA"/>
</dbReference>
<keyword evidence="1" id="KW-0472">Membrane</keyword>
<reference evidence="2 3" key="1">
    <citation type="journal article" date="2019" name="Int. J. Syst. Evol. Microbiol.">
        <title>The Global Catalogue of Microorganisms (GCM) 10K type strain sequencing project: providing services to taxonomists for standard genome sequencing and annotation.</title>
        <authorList>
            <consortium name="The Broad Institute Genomics Platform"/>
            <consortium name="The Broad Institute Genome Sequencing Center for Infectious Disease"/>
            <person name="Wu L."/>
            <person name="Ma J."/>
        </authorList>
    </citation>
    <scope>NUCLEOTIDE SEQUENCE [LARGE SCALE GENOMIC DNA]</scope>
    <source>
        <strain evidence="2 3">JCM 14603</strain>
    </source>
</reference>
<organism evidence="2 3">
    <name type="scientific">Sphingomonas insulae</name>
    <dbReference type="NCBI Taxonomy" id="424800"/>
    <lineage>
        <taxon>Bacteria</taxon>
        <taxon>Pseudomonadati</taxon>
        <taxon>Pseudomonadota</taxon>
        <taxon>Alphaproteobacteria</taxon>
        <taxon>Sphingomonadales</taxon>
        <taxon>Sphingomonadaceae</taxon>
        <taxon>Sphingomonas</taxon>
    </lineage>
</organism>
<keyword evidence="1" id="KW-0812">Transmembrane</keyword>
<name>A0ABN1HPL5_9SPHN</name>
<protein>
    <submittedName>
        <fullName evidence="2">Uncharacterized protein</fullName>
    </submittedName>
</protein>
<sequence length="217" mass="24505">MKNGGCMSWKNLLPWPLLLALGLALFPVAAQFKPSEVWTKLGSWQSVIYVILVSLFLLAAIRAIYFGVFAKRPEPVAAPASAHDIQLFRRINNVLNDGALTFLADHDWRVDAHVSQLEPTTTISYWHGPNYVFGDEVIQARWVILYDKIRRLTDVYGNNLTNSENDVNRMTAWHVGIPRNAQPPQALEEIEELNQAAADVYVEFGSFAPFVRQRLGL</sequence>
<evidence type="ECO:0000313" key="2">
    <source>
        <dbReference type="EMBL" id="GAA0661414.1"/>
    </source>
</evidence>
<feature type="transmembrane region" description="Helical" evidence="1">
    <location>
        <begin position="46"/>
        <end position="65"/>
    </location>
</feature>
<accession>A0ABN1HPL5</accession>
<proteinExistence type="predicted"/>
<gene>
    <name evidence="2" type="ORF">GCM10009102_07770</name>
</gene>
<keyword evidence="3" id="KW-1185">Reference proteome</keyword>
<comment type="caution">
    <text evidence="2">The sequence shown here is derived from an EMBL/GenBank/DDBJ whole genome shotgun (WGS) entry which is preliminary data.</text>
</comment>
<dbReference type="Proteomes" id="UP001500238">
    <property type="component" value="Unassembled WGS sequence"/>
</dbReference>
<evidence type="ECO:0000313" key="3">
    <source>
        <dbReference type="Proteomes" id="UP001500238"/>
    </source>
</evidence>